<gene>
    <name evidence="7" type="ORF">GH984_06080</name>
</gene>
<feature type="transmembrane region" description="Helical" evidence="6">
    <location>
        <begin position="106"/>
        <end position="126"/>
    </location>
</feature>
<comment type="subcellular location">
    <subcellularLocation>
        <location evidence="6">Cell membrane</location>
        <topology evidence="6">Multi-pass membrane protein</topology>
    </subcellularLocation>
    <subcellularLocation>
        <location evidence="1">Membrane</location>
        <topology evidence="1">Multi-pass membrane protein</topology>
    </subcellularLocation>
</comment>
<keyword evidence="4 6" id="KW-1133">Transmembrane helix</keyword>
<dbReference type="RefSeq" id="WP_369691968.1">
    <property type="nucleotide sequence ID" value="NZ_WJPP01000003.1"/>
</dbReference>
<protein>
    <recommendedName>
        <fullName evidence="6">Probable membrane transporter protein</fullName>
    </recommendedName>
</protein>
<dbReference type="PANTHER" id="PTHR43483">
    <property type="entry name" value="MEMBRANE TRANSPORTER PROTEIN HI_0806-RELATED"/>
    <property type="match status" value="1"/>
</dbReference>
<feature type="transmembrane region" description="Helical" evidence="6">
    <location>
        <begin position="180"/>
        <end position="200"/>
    </location>
</feature>
<evidence type="ECO:0000256" key="5">
    <source>
        <dbReference type="ARBA" id="ARBA00023136"/>
    </source>
</evidence>
<dbReference type="GO" id="GO:0005886">
    <property type="term" value="C:plasma membrane"/>
    <property type="evidence" value="ECO:0007669"/>
    <property type="project" value="UniProtKB-SubCell"/>
</dbReference>
<dbReference type="EMBL" id="WJPP01000003">
    <property type="protein sequence ID" value="MRH78270.1"/>
    <property type="molecule type" value="Genomic_DNA"/>
</dbReference>
<keyword evidence="6" id="KW-1003">Cell membrane</keyword>
<dbReference type="AlphaFoldDB" id="A0A6N7QRQ5"/>
<evidence type="ECO:0000256" key="2">
    <source>
        <dbReference type="ARBA" id="ARBA00009142"/>
    </source>
</evidence>
<dbReference type="Pfam" id="PF01925">
    <property type="entry name" value="TauE"/>
    <property type="match status" value="1"/>
</dbReference>
<dbReference type="InterPro" id="IPR002781">
    <property type="entry name" value="TM_pro_TauE-like"/>
</dbReference>
<keyword evidence="5 6" id="KW-0472">Membrane</keyword>
<feature type="transmembrane region" description="Helical" evidence="6">
    <location>
        <begin position="6"/>
        <end position="34"/>
    </location>
</feature>
<feature type="transmembrane region" description="Helical" evidence="6">
    <location>
        <begin position="243"/>
        <end position="261"/>
    </location>
</feature>
<evidence type="ECO:0000256" key="1">
    <source>
        <dbReference type="ARBA" id="ARBA00004141"/>
    </source>
</evidence>
<organism evidence="7 8">
    <name type="scientific">Spiribacter salilacus</name>
    <dbReference type="NCBI Taxonomy" id="2664894"/>
    <lineage>
        <taxon>Bacteria</taxon>
        <taxon>Pseudomonadati</taxon>
        <taxon>Pseudomonadota</taxon>
        <taxon>Gammaproteobacteria</taxon>
        <taxon>Chromatiales</taxon>
        <taxon>Ectothiorhodospiraceae</taxon>
        <taxon>Spiribacter</taxon>
    </lineage>
</organism>
<name>A0A6N7QRQ5_9GAMM</name>
<comment type="caution">
    <text evidence="7">The sequence shown here is derived from an EMBL/GenBank/DDBJ whole genome shotgun (WGS) entry which is preliminary data.</text>
</comment>
<feature type="transmembrane region" description="Helical" evidence="6">
    <location>
        <begin position="73"/>
        <end position="94"/>
    </location>
</feature>
<sequence>MLDFLLYMIAGVFVGLTSGLFGLGGGVVMVPAMLPIFAAQGMSEDVAMHVAVGSSLATIVFTGISSAHAHWRLGNLVISVLPWLVLGLVLGALTGSQVAAALSGEALKIIFGVFLLLFSLRMFFGVQPESARGMPAPFIVSVVGFLIGCLSSLVGIGGGTMVVPFLLWTGVAMRQAVGTSAAAGVFIAVAGSVGFMLAGTGDDQLPAYSTGYIYWPAVFGVAVASVFLAPIGARLASRLPSRLLKQGFAIFLALVGLRLLFS</sequence>
<feature type="transmembrane region" description="Helical" evidence="6">
    <location>
        <begin position="46"/>
        <end position="67"/>
    </location>
</feature>
<dbReference type="PANTHER" id="PTHR43483:SF3">
    <property type="entry name" value="MEMBRANE TRANSPORTER PROTEIN HI_0806-RELATED"/>
    <property type="match status" value="1"/>
</dbReference>
<accession>A0A6N7QRQ5</accession>
<comment type="similarity">
    <text evidence="2 6">Belongs to the 4-toluene sulfonate uptake permease (TSUP) (TC 2.A.102) family.</text>
</comment>
<proteinExistence type="inferred from homology"/>
<evidence type="ECO:0000313" key="8">
    <source>
        <dbReference type="Proteomes" id="UP000433788"/>
    </source>
</evidence>
<feature type="transmembrane region" description="Helical" evidence="6">
    <location>
        <begin position="138"/>
        <end position="168"/>
    </location>
</feature>
<keyword evidence="8" id="KW-1185">Reference proteome</keyword>
<evidence type="ECO:0000313" key="7">
    <source>
        <dbReference type="EMBL" id="MRH78270.1"/>
    </source>
</evidence>
<evidence type="ECO:0000256" key="6">
    <source>
        <dbReference type="RuleBase" id="RU363041"/>
    </source>
</evidence>
<keyword evidence="3 6" id="KW-0812">Transmembrane</keyword>
<dbReference type="Proteomes" id="UP000433788">
    <property type="component" value="Unassembled WGS sequence"/>
</dbReference>
<feature type="transmembrane region" description="Helical" evidence="6">
    <location>
        <begin position="212"/>
        <end position="231"/>
    </location>
</feature>
<reference evidence="7 8" key="1">
    <citation type="submission" date="2019-11" db="EMBL/GenBank/DDBJ databases">
        <authorList>
            <person name="Zhang X.Y."/>
        </authorList>
    </citation>
    <scope>NUCLEOTIDE SEQUENCE [LARGE SCALE GENOMIC DNA]</scope>
    <source>
        <strain evidence="7 8">C176</strain>
    </source>
</reference>
<evidence type="ECO:0000256" key="3">
    <source>
        <dbReference type="ARBA" id="ARBA00022692"/>
    </source>
</evidence>
<evidence type="ECO:0000256" key="4">
    <source>
        <dbReference type="ARBA" id="ARBA00022989"/>
    </source>
</evidence>